<reference evidence="2 3" key="1">
    <citation type="journal article" date="2016" name="G3 (Bethesda)">
        <title>First Draft Assembly and Annotation of the Genome of a California Endemic Oak Quercus lobata Nee (Fagaceae).</title>
        <authorList>
            <person name="Sork V.L."/>
            <person name="Fitz-Gibbon S.T."/>
            <person name="Puiu D."/>
            <person name="Crepeau M."/>
            <person name="Gugger P.F."/>
            <person name="Sherman R."/>
            <person name="Stevens K."/>
            <person name="Langley C.H."/>
            <person name="Pellegrini M."/>
            <person name="Salzberg S.L."/>
        </authorList>
    </citation>
    <scope>NUCLEOTIDE SEQUENCE [LARGE SCALE GENOMIC DNA]</scope>
    <source>
        <strain evidence="2 3">cv. SW786</strain>
    </source>
</reference>
<name>A0A7N2LM00_QUELO</name>
<feature type="compositionally biased region" description="Low complexity" evidence="1">
    <location>
        <begin position="48"/>
        <end position="58"/>
    </location>
</feature>
<feature type="compositionally biased region" description="Basic and acidic residues" evidence="1">
    <location>
        <begin position="15"/>
        <end position="47"/>
    </location>
</feature>
<organism evidence="2 3">
    <name type="scientific">Quercus lobata</name>
    <name type="common">Valley oak</name>
    <dbReference type="NCBI Taxonomy" id="97700"/>
    <lineage>
        <taxon>Eukaryota</taxon>
        <taxon>Viridiplantae</taxon>
        <taxon>Streptophyta</taxon>
        <taxon>Embryophyta</taxon>
        <taxon>Tracheophyta</taxon>
        <taxon>Spermatophyta</taxon>
        <taxon>Magnoliopsida</taxon>
        <taxon>eudicotyledons</taxon>
        <taxon>Gunneridae</taxon>
        <taxon>Pentapetalae</taxon>
        <taxon>rosids</taxon>
        <taxon>fabids</taxon>
        <taxon>Fagales</taxon>
        <taxon>Fagaceae</taxon>
        <taxon>Quercus</taxon>
    </lineage>
</organism>
<dbReference type="InParanoid" id="A0A7N2LM00"/>
<dbReference type="AlphaFoldDB" id="A0A7N2LM00"/>
<protein>
    <submittedName>
        <fullName evidence="2">Uncharacterized protein</fullName>
    </submittedName>
</protein>
<feature type="region of interest" description="Disordered" evidence="1">
    <location>
        <begin position="15"/>
        <end position="123"/>
    </location>
</feature>
<evidence type="ECO:0000256" key="1">
    <source>
        <dbReference type="SAM" id="MobiDB-lite"/>
    </source>
</evidence>
<proteinExistence type="predicted"/>
<keyword evidence="3" id="KW-1185">Reference proteome</keyword>
<dbReference type="EMBL" id="LRBV02000005">
    <property type="status" value="NOT_ANNOTATED_CDS"/>
    <property type="molecule type" value="Genomic_DNA"/>
</dbReference>
<dbReference type="EnsemblPlants" id="QL05p001336:mrna">
    <property type="protein sequence ID" value="QL05p001336:mrna"/>
    <property type="gene ID" value="QL05p001336"/>
</dbReference>
<accession>A0A7N2LM00</accession>
<dbReference type="Gramene" id="QL05p001336:mrna">
    <property type="protein sequence ID" value="QL05p001336:mrna"/>
    <property type="gene ID" value="QL05p001336"/>
</dbReference>
<sequence>MPKYTATQNKFKKFHYADQIRSEGGKEKHTATQIRSDQRERNREPHQRGLGLAPARAPGRARPRLARDPGSCAPQARARPRLARAPGRREPQATWVSREPQAAWVSREPGSLKKKPQPSHHQFEPPFRFISFSPSFRETDVANLFLTCDLQNPRVRYPFFRDTRCHARWLSTHVPSQISRRLVVLETNAADFFFGLRCVKSKKSASIFSLTRLHARPEVLPSTHTPAIEDHRWLCCSDSEEPMPSSCTFISKKVCFCLLLSLKTQMANFLTVGSLF</sequence>
<evidence type="ECO:0000313" key="2">
    <source>
        <dbReference type="EnsemblPlants" id="QL05p001336:mrna"/>
    </source>
</evidence>
<reference evidence="2" key="2">
    <citation type="submission" date="2021-01" db="UniProtKB">
        <authorList>
            <consortium name="EnsemblPlants"/>
        </authorList>
    </citation>
    <scope>IDENTIFICATION</scope>
</reference>
<evidence type="ECO:0000313" key="3">
    <source>
        <dbReference type="Proteomes" id="UP000594261"/>
    </source>
</evidence>
<dbReference type="Proteomes" id="UP000594261">
    <property type="component" value="Chromosome 5"/>
</dbReference>